<evidence type="ECO:0000256" key="2">
    <source>
        <dbReference type="SAM" id="MobiDB-lite"/>
    </source>
</evidence>
<gene>
    <name evidence="4" type="ORF">ACFQGU_05155</name>
</gene>
<comment type="caution">
    <text evidence="4">The sequence shown here is derived from an EMBL/GenBank/DDBJ whole genome shotgun (WGS) entry which is preliminary data.</text>
</comment>
<name>A0ABW1SYZ0_9ACTN</name>
<dbReference type="PANTHER" id="PTHR48081">
    <property type="entry name" value="AB HYDROLASE SUPERFAMILY PROTEIN C4A8.06C"/>
    <property type="match status" value="1"/>
</dbReference>
<dbReference type="Proteomes" id="UP001596138">
    <property type="component" value="Unassembled WGS sequence"/>
</dbReference>
<evidence type="ECO:0000256" key="1">
    <source>
        <dbReference type="ARBA" id="ARBA00022801"/>
    </source>
</evidence>
<proteinExistence type="predicted"/>
<dbReference type="InterPro" id="IPR050300">
    <property type="entry name" value="GDXG_lipolytic_enzyme"/>
</dbReference>
<feature type="compositionally biased region" description="Basic and acidic residues" evidence="2">
    <location>
        <begin position="325"/>
        <end position="335"/>
    </location>
</feature>
<dbReference type="InterPro" id="IPR029058">
    <property type="entry name" value="AB_hydrolase_fold"/>
</dbReference>
<sequence>MALHPQAAALLESMAQAGRPPLRQQTVAEARRGAYAFVELFGPPEDVARVEHWFIPGPSADLPLRVYWPDSAVGEAAPVLVYFHGSGFVISNIGIFDAPSRALANRTGCVVVAVNYQKAPEHKFPEPFDDAYAATCWVSEHAAELGVDPARLAVVGDSAGGTLAAAVCLKARDEAGPGITSQVLVHAPMQFGVETESMIANARGLLLEAEDMTWFADHYLATESDATHPYAAPMSAESLAGLPPALVATAEYDPLRDDGDAYAHRLRRDGVPVTYVCYTGMIHAFYGMSRRLDAAEDLFERMSAHVWSHFPTAESNRTGQAATDVKGHLSDEVER</sequence>
<evidence type="ECO:0000313" key="4">
    <source>
        <dbReference type="EMBL" id="MFC6237252.1"/>
    </source>
</evidence>
<dbReference type="EMBL" id="JBHSTI010000008">
    <property type="protein sequence ID" value="MFC6237252.1"/>
    <property type="molecule type" value="Genomic_DNA"/>
</dbReference>
<dbReference type="SUPFAM" id="SSF53474">
    <property type="entry name" value="alpha/beta-Hydrolases"/>
    <property type="match status" value="1"/>
</dbReference>
<keyword evidence="1 4" id="KW-0378">Hydrolase</keyword>
<dbReference type="RefSeq" id="WP_386764392.1">
    <property type="nucleotide sequence ID" value="NZ_JBHSTI010000008.1"/>
</dbReference>
<dbReference type="InterPro" id="IPR013094">
    <property type="entry name" value="AB_hydrolase_3"/>
</dbReference>
<accession>A0ABW1SYZ0</accession>
<evidence type="ECO:0000313" key="5">
    <source>
        <dbReference type="Proteomes" id="UP001596138"/>
    </source>
</evidence>
<protein>
    <submittedName>
        <fullName evidence="4">Alpha/beta hydrolase fold domain-containing protein</fullName>
    </submittedName>
</protein>
<organism evidence="4 5">
    <name type="scientific">Longivirga aurantiaca</name>
    <dbReference type="NCBI Taxonomy" id="1837743"/>
    <lineage>
        <taxon>Bacteria</taxon>
        <taxon>Bacillati</taxon>
        <taxon>Actinomycetota</taxon>
        <taxon>Actinomycetes</taxon>
        <taxon>Sporichthyales</taxon>
        <taxon>Sporichthyaceae</taxon>
        <taxon>Longivirga</taxon>
    </lineage>
</organism>
<dbReference type="GO" id="GO:0016787">
    <property type="term" value="F:hydrolase activity"/>
    <property type="evidence" value="ECO:0007669"/>
    <property type="project" value="UniProtKB-KW"/>
</dbReference>
<feature type="domain" description="Alpha/beta hydrolase fold-3" evidence="3">
    <location>
        <begin position="80"/>
        <end position="286"/>
    </location>
</feature>
<feature type="region of interest" description="Disordered" evidence="2">
    <location>
        <begin position="316"/>
        <end position="335"/>
    </location>
</feature>
<reference evidence="5" key="1">
    <citation type="journal article" date="2019" name="Int. J. Syst. Evol. Microbiol.">
        <title>The Global Catalogue of Microorganisms (GCM) 10K type strain sequencing project: providing services to taxonomists for standard genome sequencing and annotation.</title>
        <authorList>
            <consortium name="The Broad Institute Genomics Platform"/>
            <consortium name="The Broad Institute Genome Sequencing Center for Infectious Disease"/>
            <person name="Wu L."/>
            <person name="Ma J."/>
        </authorList>
    </citation>
    <scope>NUCLEOTIDE SEQUENCE [LARGE SCALE GENOMIC DNA]</scope>
    <source>
        <strain evidence="5">CGMCC 4.7317</strain>
    </source>
</reference>
<evidence type="ECO:0000259" key="3">
    <source>
        <dbReference type="Pfam" id="PF07859"/>
    </source>
</evidence>
<dbReference type="Gene3D" id="3.40.50.1820">
    <property type="entry name" value="alpha/beta hydrolase"/>
    <property type="match status" value="1"/>
</dbReference>
<dbReference type="Pfam" id="PF07859">
    <property type="entry name" value="Abhydrolase_3"/>
    <property type="match status" value="1"/>
</dbReference>
<dbReference type="PANTHER" id="PTHR48081:SF8">
    <property type="entry name" value="ALPHA_BETA HYDROLASE FOLD-3 DOMAIN-CONTAINING PROTEIN-RELATED"/>
    <property type="match status" value="1"/>
</dbReference>
<keyword evidence="5" id="KW-1185">Reference proteome</keyword>